<comment type="catalytic activity">
    <reaction evidence="7">
        <text>a peptidoglycan chain = a peptidoglycan chain with N-acetyl-1,6-anhydromuramyl-[peptide] at the reducing end + a peptidoglycan chain with N-acetylglucosamine at the non-reducing end.</text>
        <dbReference type="EC" id="4.2.2.29"/>
    </reaction>
</comment>
<proteinExistence type="inferred from homology"/>
<dbReference type="PANTHER" id="PTHR30518">
    <property type="entry name" value="ENDOLYTIC MUREIN TRANSGLYCOSYLASE"/>
    <property type="match status" value="1"/>
</dbReference>
<dbReference type="Gene3D" id="3.30.1490.480">
    <property type="entry name" value="Endolytic murein transglycosylase"/>
    <property type="match status" value="1"/>
</dbReference>
<evidence type="ECO:0000256" key="1">
    <source>
        <dbReference type="ARBA" id="ARBA00022475"/>
    </source>
</evidence>
<dbReference type="GO" id="GO:0009252">
    <property type="term" value="P:peptidoglycan biosynthetic process"/>
    <property type="evidence" value="ECO:0007669"/>
    <property type="project" value="UniProtKB-UniRule"/>
</dbReference>
<comment type="similarity">
    <text evidence="7">Belongs to the transglycosylase MltG family.</text>
</comment>
<keyword evidence="2 7" id="KW-0812">Transmembrane</keyword>
<evidence type="ECO:0000256" key="2">
    <source>
        <dbReference type="ARBA" id="ARBA00022692"/>
    </source>
</evidence>
<protein>
    <recommendedName>
        <fullName evidence="7">Endolytic murein transglycosylase</fullName>
        <ecNumber evidence="7">4.2.2.29</ecNumber>
    </recommendedName>
    <alternativeName>
        <fullName evidence="7">Peptidoglycan lytic transglycosylase</fullName>
    </alternativeName>
    <alternativeName>
        <fullName evidence="7">Peptidoglycan polymerization terminase</fullName>
    </alternativeName>
</protein>
<evidence type="ECO:0000256" key="6">
    <source>
        <dbReference type="ARBA" id="ARBA00023316"/>
    </source>
</evidence>
<keyword evidence="1 7" id="KW-1003">Cell membrane</keyword>
<dbReference type="EMBL" id="MEWA01000029">
    <property type="protein sequence ID" value="OGC68926.1"/>
    <property type="molecule type" value="Genomic_DNA"/>
</dbReference>
<dbReference type="AlphaFoldDB" id="A0A1F4WHT2"/>
<keyword evidence="4 7" id="KW-0472">Membrane</keyword>
<dbReference type="PANTHER" id="PTHR30518:SF2">
    <property type="entry name" value="ENDOLYTIC MUREIN TRANSGLYCOSYLASE"/>
    <property type="match status" value="1"/>
</dbReference>
<comment type="caution">
    <text evidence="8">The sequence shown here is derived from an EMBL/GenBank/DDBJ whole genome shotgun (WGS) entry which is preliminary data.</text>
</comment>
<organism evidence="8 9">
    <name type="scientific">candidate division WWE3 bacterium RIFOXYC1_FULL_39_7</name>
    <dbReference type="NCBI Taxonomy" id="1802643"/>
    <lineage>
        <taxon>Bacteria</taxon>
        <taxon>Katanobacteria</taxon>
    </lineage>
</organism>
<dbReference type="GO" id="GO:0008932">
    <property type="term" value="F:lytic endotransglycosylase activity"/>
    <property type="evidence" value="ECO:0007669"/>
    <property type="project" value="UniProtKB-UniRule"/>
</dbReference>
<evidence type="ECO:0000313" key="9">
    <source>
        <dbReference type="Proteomes" id="UP000179113"/>
    </source>
</evidence>
<sequence>MPEPLDPEKFHIITDKKKFKVMLISILLMLLVLPPIFLIYYRFSINRPSQIDKEITFEIRDGQSISETAQLLSREGAVNSEFLFTLYVFLNNYDKNIQAGVYKIPAGTSIVRLVSMFQHGVNDVTITFLEGWRVEEFAREASKNLDKIDYTDFLNLASGQEGYLFPDTYIVNKDINEDGLLELLSTTFENKTKDELSVEKLKAAGLTKEEAVIFASILEREVYKEEDRPVVAGILIKRYREGMKIDADATTQYAVAQQKICGEIQKASCIPPMEDFYELDWWPSELTIEDINNSSPYNTRKNVGLPPAPISNPGLESIRAVLNYQNTGFYYYLTDKFGNAYYATTLEEHNANVAKYLTD</sequence>
<comment type="function">
    <text evidence="7">Functions as a peptidoglycan terminase that cleaves nascent peptidoglycan strands endolytically to terminate their elongation.</text>
</comment>
<keyword evidence="3 7" id="KW-1133">Transmembrane helix</keyword>
<keyword evidence="5 7" id="KW-0456">Lyase</keyword>
<evidence type="ECO:0000256" key="3">
    <source>
        <dbReference type="ARBA" id="ARBA00022989"/>
    </source>
</evidence>
<dbReference type="GO" id="GO:0005886">
    <property type="term" value="C:plasma membrane"/>
    <property type="evidence" value="ECO:0007669"/>
    <property type="project" value="UniProtKB-SubCell"/>
</dbReference>
<comment type="subcellular location">
    <subcellularLocation>
        <location evidence="7">Cell membrane</location>
        <topology evidence="7">Single-pass membrane protein</topology>
    </subcellularLocation>
</comment>
<dbReference type="Pfam" id="PF02618">
    <property type="entry name" value="YceG"/>
    <property type="match status" value="1"/>
</dbReference>
<dbReference type="GO" id="GO:0071555">
    <property type="term" value="P:cell wall organization"/>
    <property type="evidence" value="ECO:0007669"/>
    <property type="project" value="UniProtKB-KW"/>
</dbReference>
<dbReference type="EC" id="4.2.2.29" evidence="7"/>
<keyword evidence="6 7" id="KW-0961">Cell wall biogenesis/degradation</keyword>
<reference evidence="8 9" key="1">
    <citation type="journal article" date="2016" name="Nat. Commun.">
        <title>Thousands of microbial genomes shed light on interconnected biogeochemical processes in an aquifer system.</title>
        <authorList>
            <person name="Anantharaman K."/>
            <person name="Brown C.T."/>
            <person name="Hug L.A."/>
            <person name="Sharon I."/>
            <person name="Castelle C.J."/>
            <person name="Probst A.J."/>
            <person name="Thomas B.C."/>
            <person name="Singh A."/>
            <person name="Wilkins M.J."/>
            <person name="Karaoz U."/>
            <person name="Brodie E.L."/>
            <person name="Williams K.H."/>
            <person name="Hubbard S.S."/>
            <person name="Banfield J.F."/>
        </authorList>
    </citation>
    <scope>NUCLEOTIDE SEQUENCE [LARGE SCALE GENOMIC DNA]</scope>
</reference>
<evidence type="ECO:0000256" key="7">
    <source>
        <dbReference type="HAMAP-Rule" id="MF_02065"/>
    </source>
</evidence>
<dbReference type="Proteomes" id="UP000179113">
    <property type="component" value="Unassembled WGS sequence"/>
</dbReference>
<accession>A0A1F4WHT2</accession>
<evidence type="ECO:0000256" key="5">
    <source>
        <dbReference type="ARBA" id="ARBA00023239"/>
    </source>
</evidence>
<feature type="transmembrane region" description="Helical" evidence="7">
    <location>
        <begin position="21"/>
        <end position="41"/>
    </location>
</feature>
<evidence type="ECO:0000256" key="4">
    <source>
        <dbReference type="ARBA" id="ARBA00023136"/>
    </source>
</evidence>
<evidence type="ECO:0000313" key="8">
    <source>
        <dbReference type="EMBL" id="OGC68926.1"/>
    </source>
</evidence>
<gene>
    <name evidence="7" type="primary">mltG</name>
    <name evidence="8" type="ORF">A2415_03955</name>
</gene>
<dbReference type="HAMAP" id="MF_02065">
    <property type="entry name" value="MltG"/>
    <property type="match status" value="1"/>
</dbReference>
<dbReference type="InterPro" id="IPR003770">
    <property type="entry name" value="MLTG-like"/>
</dbReference>
<dbReference type="NCBIfam" id="TIGR00247">
    <property type="entry name" value="endolytic transglycosylase MltG"/>
    <property type="match status" value="1"/>
</dbReference>
<feature type="site" description="Important for catalytic activity" evidence="7">
    <location>
        <position position="221"/>
    </location>
</feature>
<name>A0A1F4WHT2_UNCKA</name>